<feature type="transmembrane region" description="Helical" evidence="14">
    <location>
        <begin position="134"/>
        <end position="156"/>
    </location>
</feature>
<evidence type="ECO:0000256" key="10">
    <source>
        <dbReference type="ARBA" id="ARBA00022840"/>
    </source>
</evidence>
<evidence type="ECO:0000256" key="3">
    <source>
        <dbReference type="ARBA" id="ARBA00012438"/>
    </source>
</evidence>
<dbReference type="EMBL" id="VLKZ01000007">
    <property type="protein sequence ID" value="TWI55258.1"/>
    <property type="molecule type" value="Genomic_DNA"/>
</dbReference>
<keyword evidence="9 16" id="KW-0418">Kinase</keyword>
<evidence type="ECO:0000313" key="16">
    <source>
        <dbReference type="EMBL" id="TWI55258.1"/>
    </source>
</evidence>
<sequence length="420" mass="47157">MHGLESLLLNVLFIIIFLLFIPLLLEINSKMLFNPTKKNWIINFSASLGIILCILFPFSIIDGYIFDLRWVAVTIGGLYGGVTTIILLTGLTIAFRYFLGGVGVGATVLIGIVLMFILIAIRKMFRKSSKQKKLLVGTTVSLLAGVWALFVSIIIFDISFNAFFVFLYLILTFMTTLLVIYIYEAFQESQLINQRVIKAEKMEIVSHLASSMSHEVRNPLAVVRGFLQLMQVTTVSEKKQREYLSLSIEEIDRATDIIQNYLTFAKPSPENAVRINIEQELKRAINIITPLANINRIHIGTKLESCFILGDPQLLQQCLLNITKNCIEAMPNGGELFIETYKGNGELMIVISDEGEGMTKEQLSRLGEPYYTTKGREGTGLGMMAAMQIIEMMSGKLSVTSRVNEGTNFYIRFPTIEKQA</sequence>
<dbReference type="Pfam" id="PF07694">
    <property type="entry name" value="5TM-5TMR_LYT"/>
    <property type="match status" value="1"/>
</dbReference>
<feature type="transmembrane region" description="Helical" evidence="14">
    <location>
        <begin position="7"/>
        <end position="25"/>
    </location>
</feature>
<gene>
    <name evidence="16" type="ORF">IQ10_02805</name>
</gene>
<keyword evidence="11 14" id="KW-1133">Transmembrane helix</keyword>
<dbReference type="SUPFAM" id="SSF47384">
    <property type="entry name" value="Homodimeric domain of signal transducing histidine kinase"/>
    <property type="match status" value="1"/>
</dbReference>
<dbReference type="InterPro" id="IPR011620">
    <property type="entry name" value="Sig_transdc_His_kinase_LytS_TM"/>
</dbReference>
<dbReference type="GO" id="GO:0000155">
    <property type="term" value="F:phosphorelay sensor kinase activity"/>
    <property type="evidence" value="ECO:0007669"/>
    <property type="project" value="InterPro"/>
</dbReference>
<accession>A0A562QES5</accession>
<reference evidence="16 17" key="1">
    <citation type="journal article" date="2015" name="Stand. Genomic Sci.">
        <title>Genomic Encyclopedia of Bacterial and Archaeal Type Strains, Phase III: the genomes of soil and plant-associated and newly described type strains.</title>
        <authorList>
            <person name="Whitman W.B."/>
            <person name="Woyke T."/>
            <person name="Klenk H.P."/>
            <person name="Zhou Y."/>
            <person name="Lilburn T.G."/>
            <person name="Beck B.J."/>
            <person name="De Vos P."/>
            <person name="Vandamme P."/>
            <person name="Eisen J.A."/>
            <person name="Garrity G."/>
            <person name="Hugenholtz P."/>
            <person name="Kyrpides N.C."/>
        </authorList>
    </citation>
    <scope>NUCLEOTIDE SEQUENCE [LARGE SCALE GENOMIC DNA]</scope>
    <source>
        <strain evidence="16 17">CGMCC 1.10116</strain>
    </source>
</reference>
<dbReference type="CDD" id="cd00082">
    <property type="entry name" value="HisKA"/>
    <property type="match status" value="1"/>
</dbReference>
<dbReference type="GO" id="GO:0071555">
    <property type="term" value="P:cell wall organization"/>
    <property type="evidence" value="ECO:0007669"/>
    <property type="project" value="InterPro"/>
</dbReference>
<keyword evidence="10" id="KW-0067">ATP-binding</keyword>
<dbReference type="PROSITE" id="PS50109">
    <property type="entry name" value="HIS_KIN"/>
    <property type="match status" value="1"/>
</dbReference>
<keyword evidence="17" id="KW-1185">Reference proteome</keyword>
<dbReference type="EC" id="2.7.13.3" evidence="3"/>
<dbReference type="Pfam" id="PF00512">
    <property type="entry name" value="HisKA"/>
    <property type="match status" value="1"/>
</dbReference>
<dbReference type="GO" id="GO:0005524">
    <property type="term" value="F:ATP binding"/>
    <property type="evidence" value="ECO:0007669"/>
    <property type="project" value="UniProtKB-KW"/>
</dbReference>
<evidence type="ECO:0000313" key="17">
    <source>
        <dbReference type="Proteomes" id="UP000315711"/>
    </source>
</evidence>
<evidence type="ECO:0000256" key="14">
    <source>
        <dbReference type="SAM" id="Phobius"/>
    </source>
</evidence>
<evidence type="ECO:0000256" key="2">
    <source>
        <dbReference type="ARBA" id="ARBA00004651"/>
    </source>
</evidence>
<organism evidence="16 17">
    <name type="scientific">Halalkalibacter nanhaiisediminis</name>
    <dbReference type="NCBI Taxonomy" id="688079"/>
    <lineage>
        <taxon>Bacteria</taxon>
        <taxon>Bacillati</taxon>
        <taxon>Bacillota</taxon>
        <taxon>Bacilli</taxon>
        <taxon>Bacillales</taxon>
        <taxon>Bacillaceae</taxon>
        <taxon>Halalkalibacter</taxon>
    </lineage>
</organism>
<keyword evidence="5" id="KW-0597">Phosphoprotein</keyword>
<evidence type="ECO:0000256" key="6">
    <source>
        <dbReference type="ARBA" id="ARBA00022679"/>
    </source>
</evidence>
<comment type="subcellular location">
    <subcellularLocation>
        <location evidence="2">Cell membrane</location>
        <topology evidence="2">Multi-pass membrane protein</topology>
    </subcellularLocation>
</comment>
<keyword evidence="7 14" id="KW-0812">Transmembrane</keyword>
<dbReference type="Gene3D" id="1.10.287.130">
    <property type="match status" value="1"/>
</dbReference>
<dbReference type="InterPro" id="IPR003594">
    <property type="entry name" value="HATPase_dom"/>
</dbReference>
<dbReference type="PRINTS" id="PR00344">
    <property type="entry name" value="BCTRLSENSOR"/>
</dbReference>
<dbReference type="InterPro" id="IPR003661">
    <property type="entry name" value="HisK_dim/P_dom"/>
</dbReference>
<keyword evidence="12" id="KW-0902">Two-component regulatory system</keyword>
<keyword evidence="13 14" id="KW-0472">Membrane</keyword>
<dbReference type="RefSeq" id="WP_242009834.1">
    <property type="nucleotide sequence ID" value="NZ_VLKZ01000007.1"/>
</dbReference>
<comment type="catalytic activity">
    <reaction evidence="1">
        <text>ATP + protein L-histidine = ADP + protein N-phospho-L-histidine.</text>
        <dbReference type="EC" id="2.7.13.3"/>
    </reaction>
</comment>
<feature type="domain" description="Histidine kinase" evidence="15">
    <location>
        <begin position="211"/>
        <end position="417"/>
    </location>
</feature>
<name>A0A562QES5_9BACI</name>
<evidence type="ECO:0000256" key="7">
    <source>
        <dbReference type="ARBA" id="ARBA00022692"/>
    </source>
</evidence>
<dbReference type="SMART" id="SM00388">
    <property type="entry name" value="HisKA"/>
    <property type="match status" value="1"/>
</dbReference>
<keyword evidence="4" id="KW-1003">Cell membrane</keyword>
<feature type="transmembrane region" description="Helical" evidence="14">
    <location>
        <begin position="70"/>
        <end position="91"/>
    </location>
</feature>
<protein>
    <recommendedName>
        <fullName evidence="3">histidine kinase</fullName>
        <ecNumber evidence="3">2.7.13.3</ecNumber>
    </recommendedName>
</protein>
<dbReference type="Pfam" id="PF02518">
    <property type="entry name" value="HATPase_c"/>
    <property type="match status" value="1"/>
</dbReference>
<evidence type="ECO:0000256" key="12">
    <source>
        <dbReference type="ARBA" id="ARBA00023012"/>
    </source>
</evidence>
<proteinExistence type="predicted"/>
<evidence type="ECO:0000256" key="4">
    <source>
        <dbReference type="ARBA" id="ARBA00022475"/>
    </source>
</evidence>
<evidence type="ECO:0000259" key="15">
    <source>
        <dbReference type="PROSITE" id="PS50109"/>
    </source>
</evidence>
<evidence type="ECO:0000256" key="13">
    <source>
        <dbReference type="ARBA" id="ARBA00023136"/>
    </source>
</evidence>
<evidence type="ECO:0000256" key="9">
    <source>
        <dbReference type="ARBA" id="ARBA00022777"/>
    </source>
</evidence>
<dbReference type="InterPro" id="IPR005467">
    <property type="entry name" value="His_kinase_dom"/>
</dbReference>
<feature type="transmembrane region" description="Helical" evidence="14">
    <location>
        <begin position="40"/>
        <end position="58"/>
    </location>
</feature>
<dbReference type="AlphaFoldDB" id="A0A562QES5"/>
<dbReference type="SUPFAM" id="SSF55874">
    <property type="entry name" value="ATPase domain of HSP90 chaperone/DNA topoisomerase II/histidine kinase"/>
    <property type="match status" value="1"/>
</dbReference>
<dbReference type="PANTHER" id="PTHR43065">
    <property type="entry name" value="SENSOR HISTIDINE KINASE"/>
    <property type="match status" value="1"/>
</dbReference>
<feature type="transmembrane region" description="Helical" evidence="14">
    <location>
        <begin position="97"/>
        <end position="122"/>
    </location>
</feature>
<evidence type="ECO:0000256" key="11">
    <source>
        <dbReference type="ARBA" id="ARBA00022989"/>
    </source>
</evidence>
<dbReference type="PANTHER" id="PTHR43065:SF46">
    <property type="entry name" value="C4-DICARBOXYLATE TRANSPORT SENSOR PROTEIN DCTB"/>
    <property type="match status" value="1"/>
</dbReference>
<dbReference type="InterPro" id="IPR004358">
    <property type="entry name" value="Sig_transdc_His_kin-like_C"/>
</dbReference>
<dbReference type="Gene3D" id="3.30.565.10">
    <property type="entry name" value="Histidine kinase-like ATPase, C-terminal domain"/>
    <property type="match status" value="1"/>
</dbReference>
<dbReference type="SMART" id="SM00387">
    <property type="entry name" value="HATPase_c"/>
    <property type="match status" value="1"/>
</dbReference>
<evidence type="ECO:0000256" key="8">
    <source>
        <dbReference type="ARBA" id="ARBA00022741"/>
    </source>
</evidence>
<feature type="transmembrane region" description="Helical" evidence="14">
    <location>
        <begin position="162"/>
        <end position="183"/>
    </location>
</feature>
<dbReference type="InterPro" id="IPR036890">
    <property type="entry name" value="HATPase_C_sf"/>
</dbReference>
<comment type="caution">
    <text evidence="16">The sequence shown here is derived from an EMBL/GenBank/DDBJ whole genome shotgun (WGS) entry which is preliminary data.</text>
</comment>
<dbReference type="Proteomes" id="UP000315711">
    <property type="component" value="Unassembled WGS sequence"/>
</dbReference>
<keyword evidence="6" id="KW-0808">Transferase</keyword>
<evidence type="ECO:0000256" key="5">
    <source>
        <dbReference type="ARBA" id="ARBA00022553"/>
    </source>
</evidence>
<dbReference type="GO" id="GO:0005886">
    <property type="term" value="C:plasma membrane"/>
    <property type="evidence" value="ECO:0007669"/>
    <property type="project" value="UniProtKB-SubCell"/>
</dbReference>
<evidence type="ECO:0000256" key="1">
    <source>
        <dbReference type="ARBA" id="ARBA00000085"/>
    </source>
</evidence>
<dbReference type="InterPro" id="IPR036097">
    <property type="entry name" value="HisK_dim/P_sf"/>
</dbReference>
<keyword evidence="8" id="KW-0547">Nucleotide-binding</keyword>